<comment type="caution">
    <text evidence="1">The sequence shown here is derived from an EMBL/GenBank/DDBJ whole genome shotgun (WGS) entry which is preliminary data.</text>
</comment>
<accession>A0ACB9AG55</accession>
<protein>
    <submittedName>
        <fullName evidence="1">Uncharacterized protein</fullName>
    </submittedName>
</protein>
<dbReference type="EMBL" id="CM042015">
    <property type="protein sequence ID" value="KAI3708837.1"/>
    <property type="molecule type" value="Genomic_DNA"/>
</dbReference>
<evidence type="ECO:0000313" key="1">
    <source>
        <dbReference type="EMBL" id="KAI3708837.1"/>
    </source>
</evidence>
<gene>
    <name evidence="1" type="ORF">L2E82_38336</name>
</gene>
<reference evidence="1 2" key="2">
    <citation type="journal article" date="2022" name="Mol. Ecol. Resour.">
        <title>The genomes of chicory, endive, great burdock and yacon provide insights into Asteraceae paleo-polyploidization history and plant inulin production.</title>
        <authorList>
            <person name="Fan W."/>
            <person name="Wang S."/>
            <person name="Wang H."/>
            <person name="Wang A."/>
            <person name="Jiang F."/>
            <person name="Liu H."/>
            <person name="Zhao H."/>
            <person name="Xu D."/>
            <person name="Zhang Y."/>
        </authorList>
    </citation>
    <scope>NUCLEOTIDE SEQUENCE [LARGE SCALE GENOMIC DNA]</scope>
    <source>
        <strain evidence="2">cv. Punajuju</strain>
        <tissue evidence="1">Leaves</tissue>
    </source>
</reference>
<sequence length="448" mass="47874">MASSLSLSVPLLFFLLIITSSVAKTSTRPKALLLQVTKDAKTLLLQVTKDAKTLQYVTQVSQRTPLVPVKLTLDLGGDYMWVNCERGYSSSTYRPAPCGSAACQLLNTTSCTTECYSAPAPDCYNNTCGHGPTNSVANTGTSGQLGADVLAIQSTDGKNVLQVVTVPRLYFICGNNFIEAGLASGVTGMAGLGRTGASLPAQLSSYFRFDRKFALCLSSSTRSSGVVFFGNGPYTLLPNVDASSSLTYTPLIINPVTENGFLGDASPKYFIGVTSIKINDKRVRFNETLLTIDAEGYGGTTISTADPYTVLESSIYSAVVTAFVNAMPKNVQRVPSVAPFGACFSSKNISSTRLGPAVPSIDLVLQNKNVYWRIFGANSMVEVKEDVLCLGFVEARTDFRPRFAVVIGGHQIEDNLLQFDLSTSRLGFSSSLLGRSTTCANFNFTSTA</sequence>
<reference evidence="2" key="1">
    <citation type="journal article" date="2022" name="Mol. Ecol. Resour.">
        <title>The genomes of chicory, endive, great burdock and yacon provide insights into Asteraceae palaeo-polyploidization history and plant inulin production.</title>
        <authorList>
            <person name="Fan W."/>
            <person name="Wang S."/>
            <person name="Wang H."/>
            <person name="Wang A."/>
            <person name="Jiang F."/>
            <person name="Liu H."/>
            <person name="Zhao H."/>
            <person name="Xu D."/>
            <person name="Zhang Y."/>
        </authorList>
    </citation>
    <scope>NUCLEOTIDE SEQUENCE [LARGE SCALE GENOMIC DNA]</scope>
    <source>
        <strain evidence="2">cv. Punajuju</strain>
    </source>
</reference>
<dbReference type="Proteomes" id="UP001055811">
    <property type="component" value="Linkage Group LG07"/>
</dbReference>
<organism evidence="1 2">
    <name type="scientific">Cichorium intybus</name>
    <name type="common">Chicory</name>
    <dbReference type="NCBI Taxonomy" id="13427"/>
    <lineage>
        <taxon>Eukaryota</taxon>
        <taxon>Viridiplantae</taxon>
        <taxon>Streptophyta</taxon>
        <taxon>Embryophyta</taxon>
        <taxon>Tracheophyta</taxon>
        <taxon>Spermatophyta</taxon>
        <taxon>Magnoliopsida</taxon>
        <taxon>eudicotyledons</taxon>
        <taxon>Gunneridae</taxon>
        <taxon>Pentapetalae</taxon>
        <taxon>asterids</taxon>
        <taxon>campanulids</taxon>
        <taxon>Asterales</taxon>
        <taxon>Asteraceae</taxon>
        <taxon>Cichorioideae</taxon>
        <taxon>Cichorieae</taxon>
        <taxon>Cichoriinae</taxon>
        <taxon>Cichorium</taxon>
    </lineage>
</organism>
<keyword evidence="2" id="KW-1185">Reference proteome</keyword>
<evidence type="ECO:0000313" key="2">
    <source>
        <dbReference type="Proteomes" id="UP001055811"/>
    </source>
</evidence>
<name>A0ACB9AG55_CICIN</name>
<proteinExistence type="predicted"/>